<comment type="cofactor">
    <cofactor evidence="1 7 8">
        <name>Mg(2+)</name>
        <dbReference type="ChEBI" id="CHEBI:18420"/>
    </cofactor>
</comment>
<dbReference type="PANTHER" id="PTHR20854:SF25">
    <property type="entry name" value="INOSITOL-1-MONOPHOSPHATASE"/>
    <property type="match status" value="1"/>
</dbReference>
<dbReference type="InterPro" id="IPR020583">
    <property type="entry name" value="Inositol_monoP_metal-BS"/>
</dbReference>
<dbReference type="PROSITE" id="PS00630">
    <property type="entry name" value="IMP_2"/>
    <property type="match status" value="1"/>
</dbReference>
<sequence>IHFSSVYTFSTHSLVTTESEKINKMCDVEHCFSVVEQIVKSAGTVLAEGFTKTKKVDTKTSSSDLVTEYDKRIESLIMADILKKFPTHKFIGEETTSTEGLTNDPTWLIDPIDGTNNFVHGDENCVISVALAVNKILEIGIVYSPIKDQFFSAKKGKGSWLNGKPIHVSGVTDVKQSLLGFEISLAYVPKIKEMLLRRLAAIVSEAHGVRAIGTCALSLCYVALGAWDAYQVDFLFCWDYAAGALIVQEAGGIVISTDGSPFEIMKRRVLAASSKELADQMVSILKQADLK</sequence>
<evidence type="ECO:0000256" key="6">
    <source>
        <dbReference type="ARBA" id="ARBA00022842"/>
    </source>
</evidence>
<feature type="binding site" evidence="7">
    <location>
        <position position="112"/>
    </location>
    <ligand>
        <name>Mg(2+)</name>
        <dbReference type="ChEBI" id="CHEBI:18420"/>
        <label>1</label>
        <note>catalytic</note>
    </ligand>
</feature>
<dbReference type="Gene3D" id="3.30.540.10">
    <property type="entry name" value="Fructose-1,6-Bisphosphatase, subunit A, domain 1"/>
    <property type="match status" value="1"/>
</dbReference>
<dbReference type="InterPro" id="IPR020550">
    <property type="entry name" value="Inositol_monophosphatase_CS"/>
</dbReference>
<dbReference type="PRINTS" id="PR00377">
    <property type="entry name" value="IMPHPHTASES"/>
</dbReference>
<comment type="similarity">
    <text evidence="3 8">Belongs to the inositol monophosphatase superfamily.</text>
</comment>
<evidence type="ECO:0000313" key="9">
    <source>
        <dbReference type="EMBL" id="JAT36545.1"/>
    </source>
</evidence>
<feature type="binding site" evidence="7">
    <location>
        <position position="110"/>
    </location>
    <ligand>
        <name>Mg(2+)</name>
        <dbReference type="ChEBI" id="CHEBI:18420"/>
        <label>1</label>
        <note>catalytic</note>
    </ligand>
</feature>
<dbReference type="EMBL" id="GEBQ01003432">
    <property type="protein sequence ID" value="JAT36545.1"/>
    <property type="molecule type" value="Transcribed_RNA"/>
</dbReference>
<dbReference type="FunFam" id="3.40.190.80:FF:000002">
    <property type="entry name" value="Inositol-1-monophosphatase"/>
    <property type="match status" value="1"/>
</dbReference>
<dbReference type="FunFam" id="3.30.540.10:FF:000004">
    <property type="entry name" value="Inositol-1-monophosphatase"/>
    <property type="match status" value="1"/>
</dbReference>
<feature type="binding site" evidence="7">
    <location>
        <position position="239"/>
    </location>
    <ligand>
        <name>Mg(2+)</name>
        <dbReference type="ChEBI" id="CHEBI:18420"/>
        <label>1</label>
        <note>catalytic</note>
    </ligand>
</feature>
<accession>A0A1B6MKZ2</accession>
<feature type="non-terminal residue" evidence="9">
    <location>
        <position position="1"/>
    </location>
</feature>
<dbReference type="InterPro" id="IPR033942">
    <property type="entry name" value="IMPase"/>
</dbReference>
<dbReference type="InterPro" id="IPR020552">
    <property type="entry name" value="Inositol_monoPase_Li-sen"/>
</dbReference>
<dbReference type="GO" id="GO:0007165">
    <property type="term" value="P:signal transduction"/>
    <property type="evidence" value="ECO:0007669"/>
    <property type="project" value="TreeGrafter"/>
</dbReference>
<dbReference type="AlphaFoldDB" id="A0A1B6MKZ2"/>
<feature type="binding site" evidence="7">
    <location>
        <position position="113"/>
    </location>
    <ligand>
        <name>Mg(2+)</name>
        <dbReference type="ChEBI" id="CHEBI:18420"/>
        <label>1</label>
        <note>catalytic</note>
    </ligand>
</feature>
<dbReference type="EC" id="3.1.3.25" evidence="8"/>
<dbReference type="PROSITE" id="PS00629">
    <property type="entry name" value="IMP_1"/>
    <property type="match status" value="1"/>
</dbReference>
<protein>
    <recommendedName>
        <fullName evidence="8">Inositol-1-monophosphatase</fullName>
        <ecNumber evidence="8">3.1.3.25</ecNumber>
    </recommendedName>
</protein>
<dbReference type="Pfam" id="PF00459">
    <property type="entry name" value="Inositol_P"/>
    <property type="match status" value="1"/>
</dbReference>
<evidence type="ECO:0000256" key="1">
    <source>
        <dbReference type="ARBA" id="ARBA00001946"/>
    </source>
</evidence>
<evidence type="ECO:0000256" key="4">
    <source>
        <dbReference type="ARBA" id="ARBA00022723"/>
    </source>
</evidence>
<proteinExistence type="inferred from homology"/>
<dbReference type="SUPFAM" id="SSF56655">
    <property type="entry name" value="Carbohydrate phosphatase"/>
    <property type="match status" value="1"/>
</dbReference>
<comment type="catalytic activity">
    <reaction evidence="8">
        <text>a myo-inositol phosphate + H2O = myo-inositol + phosphate</text>
        <dbReference type="Rhea" id="RHEA:24056"/>
        <dbReference type="ChEBI" id="CHEBI:15377"/>
        <dbReference type="ChEBI" id="CHEBI:17268"/>
        <dbReference type="ChEBI" id="CHEBI:43474"/>
        <dbReference type="ChEBI" id="CHEBI:84139"/>
        <dbReference type="EC" id="3.1.3.25"/>
    </reaction>
</comment>
<reference evidence="9" key="1">
    <citation type="submission" date="2015-11" db="EMBL/GenBank/DDBJ databases">
        <title>De novo transcriptome assembly of four potential Pierce s Disease insect vectors from Arizona vineyards.</title>
        <authorList>
            <person name="Tassone E.E."/>
        </authorList>
    </citation>
    <scope>NUCLEOTIDE SEQUENCE</scope>
</reference>
<keyword evidence="5 8" id="KW-0378">Hydrolase</keyword>
<keyword evidence="4 7" id="KW-0479">Metal-binding</keyword>
<dbReference type="GO" id="GO:0008934">
    <property type="term" value="F:inositol monophosphate 1-phosphatase activity"/>
    <property type="evidence" value="ECO:0007669"/>
    <property type="project" value="InterPro"/>
</dbReference>
<evidence type="ECO:0000256" key="8">
    <source>
        <dbReference type="RuleBase" id="RU364068"/>
    </source>
</evidence>
<comment type="pathway">
    <text evidence="2 8">Polyol metabolism; myo-inositol biosynthesis; myo-inositol from D-glucose 6-phosphate: step 2/2.</text>
</comment>
<evidence type="ECO:0000256" key="5">
    <source>
        <dbReference type="ARBA" id="ARBA00022801"/>
    </source>
</evidence>
<evidence type="ECO:0000256" key="7">
    <source>
        <dbReference type="PIRSR" id="PIRSR600760-2"/>
    </source>
</evidence>
<feature type="binding site" evidence="7">
    <location>
        <position position="93"/>
    </location>
    <ligand>
        <name>Mg(2+)</name>
        <dbReference type="ChEBI" id="CHEBI:18420"/>
        <label>2</label>
    </ligand>
</feature>
<keyword evidence="6 7" id="KW-0460">Magnesium</keyword>
<dbReference type="Gene3D" id="3.40.190.80">
    <property type="match status" value="1"/>
</dbReference>
<dbReference type="GO" id="GO:0046854">
    <property type="term" value="P:phosphatidylinositol phosphate biosynthetic process"/>
    <property type="evidence" value="ECO:0007669"/>
    <property type="project" value="InterPro"/>
</dbReference>
<dbReference type="UniPathway" id="UPA00823">
    <property type="reaction ID" value="UER00788"/>
</dbReference>
<dbReference type="GO" id="GO:0006021">
    <property type="term" value="P:inositol biosynthetic process"/>
    <property type="evidence" value="ECO:0007669"/>
    <property type="project" value="UniProtKB-UniPathway"/>
</dbReference>
<evidence type="ECO:0000256" key="3">
    <source>
        <dbReference type="ARBA" id="ARBA00009759"/>
    </source>
</evidence>
<dbReference type="CDD" id="cd01639">
    <property type="entry name" value="IMPase"/>
    <property type="match status" value="1"/>
</dbReference>
<dbReference type="PANTHER" id="PTHR20854">
    <property type="entry name" value="INOSITOL MONOPHOSPHATASE"/>
    <property type="match status" value="1"/>
</dbReference>
<gene>
    <name evidence="9" type="ORF">g.11644</name>
</gene>
<name>A0A1B6MKZ2_9HEMI</name>
<evidence type="ECO:0000256" key="2">
    <source>
        <dbReference type="ARBA" id="ARBA00005152"/>
    </source>
</evidence>
<organism evidence="9">
    <name type="scientific">Graphocephala atropunctata</name>
    <dbReference type="NCBI Taxonomy" id="36148"/>
    <lineage>
        <taxon>Eukaryota</taxon>
        <taxon>Metazoa</taxon>
        <taxon>Ecdysozoa</taxon>
        <taxon>Arthropoda</taxon>
        <taxon>Hexapoda</taxon>
        <taxon>Insecta</taxon>
        <taxon>Pterygota</taxon>
        <taxon>Neoptera</taxon>
        <taxon>Paraneoptera</taxon>
        <taxon>Hemiptera</taxon>
        <taxon>Auchenorrhyncha</taxon>
        <taxon>Membracoidea</taxon>
        <taxon>Cicadellidae</taxon>
        <taxon>Cicadellinae</taxon>
        <taxon>Cicadellini</taxon>
        <taxon>Graphocephala</taxon>
    </lineage>
</organism>
<dbReference type="GO" id="GO:0046872">
    <property type="term" value="F:metal ion binding"/>
    <property type="evidence" value="ECO:0007669"/>
    <property type="project" value="UniProtKB-KW"/>
</dbReference>
<dbReference type="PRINTS" id="PR00378">
    <property type="entry name" value="LIIMPHPHTASE"/>
</dbReference>
<dbReference type="InterPro" id="IPR000760">
    <property type="entry name" value="Inositol_monophosphatase-like"/>
</dbReference>